<dbReference type="AlphaFoldDB" id="A0A849IDW1"/>
<organism evidence="1 2">
    <name type="scientific">Enterovirga aerilata</name>
    <dbReference type="NCBI Taxonomy" id="2730920"/>
    <lineage>
        <taxon>Bacteria</taxon>
        <taxon>Pseudomonadati</taxon>
        <taxon>Pseudomonadota</taxon>
        <taxon>Alphaproteobacteria</taxon>
        <taxon>Hyphomicrobiales</taxon>
        <taxon>Methylobacteriaceae</taxon>
        <taxon>Enterovirga</taxon>
    </lineage>
</organism>
<protein>
    <submittedName>
        <fullName evidence="1">Uncharacterized protein</fullName>
    </submittedName>
</protein>
<dbReference type="EMBL" id="JABEPP010000005">
    <property type="protein sequence ID" value="NNM74167.1"/>
    <property type="molecule type" value="Genomic_DNA"/>
</dbReference>
<evidence type="ECO:0000313" key="2">
    <source>
        <dbReference type="Proteomes" id="UP000564885"/>
    </source>
</evidence>
<dbReference type="Proteomes" id="UP000564885">
    <property type="component" value="Unassembled WGS sequence"/>
</dbReference>
<proteinExistence type="predicted"/>
<accession>A0A849IDW1</accession>
<name>A0A849IDW1_9HYPH</name>
<evidence type="ECO:0000313" key="1">
    <source>
        <dbReference type="EMBL" id="NNM74167.1"/>
    </source>
</evidence>
<comment type="caution">
    <text evidence="1">The sequence shown here is derived from an EMBL/GenBank/DDBJ whole genome shotgun (WGS) entry which is preliminary data.</text>
</comment>
<sequence length="71" mass="7649">MLAQAGAVGGQACDLVTGEQDEVGLRPEPAEHGVYRGERPLVRSSRHARAGVAIDDELVTISFGYERRDRG</sequence>
<keyword evidence="2" id="KW-1185">Reference proteome</keyword>
<gene>
    <name evidence="1" type="ORF">HJG44_17475</name>
</gene>
<reference evidence="1 2" key="1">
    <citation type="submission" date="2020-04" db="EMBL/GenBank/DDBJ databases">
        <title>Enterovirga sp. isolate from soil.</title>
        <authorList>
            <person name="Chea S."/>
            <person name="Kim D.-U."/>
        </authorList>
    </citation>
    <scope>NUCLEOTIDE SEQUENCE [LARGE SCALE GENOMIC DNA]</scope>
    <source>
        <strain evidence="1 2">DB1703</strain>
    </source>
</reference>